<dbReference type="EMBL" id="JAANER010000003">
    <property type="protein sequence ID" value="KAG9192759.1"/>
    <property type="molecule type" value="Genomic_DNA"/>
</dbReference>
<keyword evidence="3" id="KW-1185">Reference proteome</keyword>
<gene>
    <name evidence="2" type="ORF">G6011_11493</name>
</gene>
<reference evidence="2" key="1">
    <citation type="submission" date="2021-07" db="EMBL/GenBank/DDBJ databases">
        <title>Genome Resource of American Ginseng Black Spot Pathogen Alternaria panax.</title>
        <authorList>
            <person name="Qiu C."/>
            <person name="Wang W."/>
            <person name="Liu Z."/>
        </authorList>
    </citation>
    <scope>NUCLEOTIDE SEQUENCE</scope>
    <source>
        <strain evidence="2">BNCC115425</strain>
    </source>
</reference>
<dbReference type="Proteomes" id="UP001199106">
    <property type="component" value="Unassembled WGS sequence"/>
</dbReference>
<comment type="caution">
    <text evidence="2">The sequence shown here is derived from an EMBL/GenBank/DDBJ whole genome shotgun (WGS) entry which is preliminary data.</text>
</comment>
<proteinExistence type="predicted"/>
<protein>
    <submittedName>
        <fullName evidence="2">Uncharacterized protein</fullName>
    </submittedName>
</protein>
<name>A0AAD4NSD7_9PLEO</name>
<keyword evidence="1" id="KW-1133">Transmembrane helix</keyword>
<dbReference type="AlphaFoldDB" id="A0AAD4NSD7"/>
<feature type="transmembrane region" description="Helical" evidence="1">
    <location>
        <begin position="6"/>
        <end position="29"/>
    </location>
</feature>
<evidence type="ECO:0000256" key="1">
    <source>
        <dbReference type="SAM" id="Phobius"/>
    </source>
</evidence>
<keyword evidence="1" id="KW-0812">Transmembrane</keyword>
<organism evidence="2 3">
    <name type="scientific">Alternaria panax</name>
    <dbReference type="NCBI Taxonomy" id="48097"/>
    <lineage>
        <taxon>Eukaryota</taxon>
        <taxon>Fungi</taxon>
        <taxon>Dikarya</taxon>
        <taxon>Ascomycota</taxon>
        <taxon>Pezizomycotina</taxon>
        <taxon>Dothideomycetes</taxon>
        <taxon>Pleosporomycetidae</taxon>
        <taxon>Pleosporales</taxon>
        <taxon>Pleosporineae</taxon>
        <taxon>Pleosporaceae</taxon>
        <taxon>Alternaria</taxon>
        <taxon>Alternaria sect. Panax</taxon>
    </lineage>
</organism>
<evidence type="ECO:0000313" key="2">
    <source>
        <dbReference type="EMBL" id="KAG9192759.1"/>
    </source>
</evidence>
<accession>A0AAD4NSD7</accession>
<evidence type="ECO:0000313" key="3">
    <source>
        <dbReference type="Proteomes" id="UP001199106"/>
    </source>
</evidence>
<keyword evidence="1" id="KW-0472">Membrane</keyword>
<sequence>MSISNESIIAIVTLVATCPPSVVLIWHLLRHKHSNVQREAQDGERNSRSTINLRIVKPVEEYHTPT</sequence>